<feature type="binding site" evidence="8">
    <location>
        <begin position="282"/>
        <end position="286"/>
    </location>
    <ligand>
        <name>ATP</name>
        <dbReference type="ChEBI" id="CHEBI:30616"/>
    </ligand>
</feature>
<dbReference type="FunFam" id="1.10.240.10:FF:000005">
    <property type="entry name" value="Tryptophan--tRNA ligase"/>
    <property type="match status" value="1"/>
</dbReference>
<gene>
    <name evidence="8 10" type="primary">trpS</name>
    <name evidence="10" type="ordered locus">PERMA_0473</name>
</gene>
<sequence>MKKVLSGMRPTGRLHLGHYLGVIKNWLQLQEKYECKFFIADWHALTNKYKETDQLKENVRQMIIDWLSCGIDPEKATLFVQSGVKEHAELALLFSMITPKSWLELNPSYKDLKFNLYYQYMRDFLAGKQIKIILTPPPESFDQALEKATGKQKNKIFEEYLREAFHRAFYNQKGIDFKWLKETLMRFGIQKKIVEEVVRNLEEGDVGKDIDTLGFLAYPVLQAADILIYKADAVPVGEDQLPHIELTREIARRFNNLYDQIFPEPEALLTEESKLPGIDGRKMSKSYNNAIYLSDDRETVNRKVLEMKTDPQRVRRTDPGNPDVCIVFEYHNIFTDSETVSDIDKKCRKAEIGCVDCKKILAENLNSFLDPIRERRKEIEKDIPKYEKVLQEGTEKARAVASETMVEVRKAMKLWEF</sequence>
<evidence type="ECO:0000256" key="1">
    <source>
        <dbReference type="ARBA" id="ARBA00005594"/>
    </source>
</evidence>
<feature type="binding site" evidence="8">
    <location>
        <begin position="237"/>
        <end position="239"/>
    </location>
    <ligand>
        <name>ATP</name>
        <dbReference type="ChEBI" id="CHEBI:30616"/>
    </ligand>
</feature>
<proteinExistence type="inferred from homology"/>
<reference evidence="10 11" key="1">
    <citation type="journal article" date="2009" name="J. Bacteriol.">
        <title>Complete and draft genome sequences of six members of the Aquificales.</title>
        <authorList>
            <person name="Reysenbach A.L."/>
            <person name="Hamamura N."/>
            <person name="Podar M."/>
            <person name="Griffiths E."/>
            <person name="Ferreira S."/>
            <person name="Hochstein R."/>
            <person name="Heidelberg J."/>
            <person name="Johnson J."/>
            <person name="Mead D."/>
            <person name="Pohorille A."/>
            <person name="Sarmiento M."/>
            <person name="Schweighofer K."/>
            <person name="Seshadri R."/>
            <person name="Voytek M.A."/>
        </authorList>
    </citation>
    <scope>NUCLEOTIDE SEQUENCE [LARGE SCALE GENOMIC DNA]</scope>
    <source>
        <strain evidence="11">DSM 14350 / EX-H1</strain>
    </source>
</reference>
<dbReference type="Pfam" id="PF00579">
    <property type="entry name" value="tRNA-synt_1b"/>
    <property type="match status" value="2"/>
</dbReference>
<dbReference type="OrthoDB" id="9801042at2"/>
<name>C0QU98_PERMH</name>
<dbReference type="HOGENOM" id="CLU_029244_0_0_0"/>
<protein>
    <recommendedName>
        <fullName evidence="8">Tryptophan--tRNA ligase</fullName>
        <ecNumber evidence="8">6.1.1.2</ecNumber>
    </recommendedName>
    <alternativeName>
        <fullName evidence="8">Tryptophanyl-tRNA synthetase</fullName>
        <shortName evidence="8">TrpRS</shortName>
    </alternativeName>
</protein>
<dbReference type="EC" id="6.1.1.2" evidence="8"/>
<feature type="binding site" evidence="8">
    <location>
        <position position="275"/>
    </location>
    <ligand>
        <name>ATP</name>
        <dbReference type="ChEBI" id="CHEBI:30616"/>
    </ligand>
</feature>
<dbReference type="PRINTS" id="PR01039">
    <property type="entry name" value="TRNASYNTHTRP"/>
</dbReference>
<keyword evidence="5 8" id="KW-0648">Protein biosynthesis</keyword>
<dbReference type="PROSITE" id="PS00178">
    <property type="entry name" value="AA_TRNA_LIGASE_I"/>
    <property type="match status" value="1"/>
</dbReference>
<dbReference type="STRING" id="123214.PERMA_0473"/>
<dbReference type="NCBIfam" id="TIGR00233">
    <property type="entry name" value="trpS"/>
    <property type="match status" value="1"/>
</dbReference>
<comment type="function">
    <text evidence="8">Catalyzes the attachment of tryptophan to tRNA(Trp).</text>
</comment>
<dbReference type="AlphaFoldDB" id="C0QU98"/>
<dbReference type="EMBL" id="CP001230">
    <property type="protein sequence ID" value="ACO04100.1"/>
    <property type="molecule type" value="Genomic_DNA"/>
</dbReference>
<dbReference type="CDD" id="cd00806">
    <property type="entry name" value="TrpRS_core"/>
    <property type="match status" value="1"/>
</dbReference>
<feature type="short sequence motif" description="'KMSKS' region" evidence="8">
    <location>
        <begin position="282"/>
        <end position="286"/>
    </location>
</feature>
<dbReference type="eggNOG" id="COG0180">
    <property type="taxonomic scope" value="Bacteria"/>
</dbReference>
<evidence type="ECO:0000256" key="8">
    <source>
        <dbReference type="HAMAP-Rule" id="MF_00140"/>
    </source>
</evidence>
<evidence type="ECO:0000256" key="7">
    <source>
        <dbReference type="ARBA" id="ARBA00049929"/>
    </source>
</evidence>
<keyword evidence="4 8" id="KW-0067">ATP-binding</keyword>
<dbReference type="HAMAP" id="MF_00140_B">
    <property type="entry name" value="Trp_tRNA_synth_B"/>
    <property type="match status" value="1"/>
</dbReference>
<dbReference type="PANTHER" id="PTHR43766">
    <property type="entry name" value="TRYPTOPHAN--TRNA LIGASE, MITOCHONDRIAL"/>
    <property type="match status" value="1"/>
</dbReference>
<dbReference type="InterPro" id="IPR001412">
    <property type="entry name" value="aa-tRNA-synth_I_CS"/>
</dbReference>
<dbReference type="GO" id="GO:0005524">
    <property type="term" value="F:ATP binding"/>
    <property type="evidence" value="ECO:0007669"/>
    <property type="project" value="UniProtKB-UniRule"/>
</dbReference>
<dbReference type="InterPro" id="IPR050203">
    <property type="entry name" value="Trp-tRNA_synthetase"/>
</dbReference>
<feature type="binding site" evidence="8">
    <location>
        <begin position="17"/>
        <end position="18"/>
    </location>
    <ligand>
        <name>ATP</name>
        <dbReference type="ChEBI" id="CHEBI:30616"/>
    </ligand>
</feature>
<dbReference type="GO" id="GO:0005829">
    <property type="term" value="C:cytosol"/>
    <property type="evidence" value="ECO:0007669"/>
    <property type="project" value="TreeGrafter"/>
</dbReference>
<dbReference type="Gene3D" id="3.40.50.620">
    <property type="entry name" value="HUPs"/>
    <property type="match status" value="2"/>
</dbReference>
<dbReference type="InterPro" id="IPR024109">
    <property type="entry name" value="Trp-tRNA-ligase_bac-type"/>
</dbReference>
<comment type="similarity">
    <text evidence="1 8 9">Belongs to the class-I aminoacyl-tRNA synthetase family.</text>
</comment>
<comment type="catalytic activity">
    <reaction evidence="7 8">
        <text>tRNA(Trp) + L-tryptophan + ATP = L-tryptophyl-tRNA(Trp) + AMP + diphosphate + H(+)</text>
        <dbReference type="Rhea" id="RHEA:24080"/>
        <dbReference type="Rhea" id="RHEA-COMP:9671"/>
        <dbReference type="Rhea" id="RHEA-COMP:9705"/>
        <dbReference type="ChEBI" id="CHEBI:15378"/>
        <dbReference type="ChEBI" id="CHEBI:30616"/>
        <dbReference type="ChEBI" id="CHEBI:33019"/>
        <dbReference type="ChEBI" id="CHEBI:57912"/>
        <dbReference type="ChEBI" id="CHEBI:78442"/>
        <dbReference type="ChEBI" id="CHEBI:78535"/>
        <dbReference type="ChEBI" id="CHEBI:456215"/>
        <dbReference type="EC" id="6.1.1.2"/>
    </reaction>
</comment>
<evidence type="ECO:0000256" key="6">
    <source>
        <dbReference type="ARBA" id="ARBA00023146"/>
    </source>
</evidence>
<keyword evidence="11" id="KW-1185">Reference proteome</keyword>
<evidence type="ECO:0000313" key="11">
    <source>
        <dbReference type="Proteomes" id="UP000001366"/>
    </source>
</evidence>
<evidence type="ECO:0000256" key="4">
    <source>
        <dbReference type="ARBA" id="ARBA00022840"/>
    </source>
</evidence>
<dbReference type="Gene3D" id="1.10.240.10">
    <property type="entry name" value="Tyrosyl-Transfer RNA Synthetase"/>
    <property type="match status" value="1"/>
</dbReference>
<dbReference type="SUPFAM" id="SSF52374">
    <property type="entry name" value="Nucleotidylyl transferase"/>
    <property type="match status" value="1"/>
</dbReference>
<dbReference type="Proteomes" id="UP000001366">
    <property type="component" value="Chromosome"/>
</dbReference>
<dbReference type="InterPro" id="IPR002306">
    <property type="entry name" value="Trp-tRNA-ligase"/>
</dbReference>
<dbReference type="GO" id="GO:0006436">
    <property type="term" value="P:tryptophanyl-tRNA aminoacylation"/>
    <property type="evidence" value="ECO:0007669"/>
    <property type="project" value="UniProtKB-UniRule"/>
</dbReference>
<dbReference type="RefSeq" id="WP_012676338.1">
    <property type="nucleotide sequence ID" value="NC_012440.1"/>
</dbReference>
<evidence type="ECO:0000256" key="3">
    <source>
        <dbReference type="ARBA" id="ARBA00022741"/>
    </source>
</evidence>
<feature type="binding site" evidence="8">
    <location>
        <begin position="9"/>
        <end position="11"/>
    </location>
    <ligand>
        <name>ATP</name>
        <dbReference type="ChEBI" id="CHEBI:30616"/>
    </ligand>
</feature>
<keyword evidence="3 8" id="KW-0547">Nucleotide-binding</keyword>
<comment type="subcellular location">
    <subcellularLocation>
        <location evidence="8">Cytoplasm</location>
    </subcellularLocation>
</comment>
<keyword evidence="8" id="KW-0963">Cytoplasm</keyword>
<evidence type="ECO:0000256" key="5">
    <source>
        <dbReference type="ARBA" id="ARBA00022917"/>
    </source>
</evidence>
<keyword evidence="6 8" id="KW-0030">Aminoacyl-tRNA synthetase</keyword>
<organism evidence="10 11">
    <name type="scientific">Persephonella marina (strain DSM 14350 / EX-H1)</name>
    <dbReference type="NCBI Taxonomy" id="123214"/>
    <lineage>
        <taxon>Bacteria</taxon>
        <taxon>Pseudomonadati</taxon>
        <taxon>Aquificota</taxon>
        <taxon>Aquificia</taxon>
        <taxon>Aquificales</taxon>
        <taxon>Hydrogenothermaceae</taxon>
        <taxon>Persephonella</taxon>
    </lineage>
</organism>
<dbReference type="KEGG" id="pmx:PERMA_0473"/>
<dbReference type="InterPro" id="IPR014729">
    <property type="entry name" value="Rossmann-like_a/b/a_fold"/>
</dbReference>
<dbReference type="InterPro" id="IPR002305">
    <property type="entry name" value="aa-tRNA-synth_Ic"/>
</dbReference>
<comment type="subunit">
    <text evidence="8">Homodimer.</text>
</comment>
<evidence type="ECO:0000256" key="9">
    <source>
        <dbReference type="RuleBase" id="RU363036"/>
    </source>
</evidence>
<dbReference type="GO" id="GO:0004830">
    <property type="term" value="F:tryptophan-tRNA ligase activity"/>
    <property type="evidence" value="ECO:0007669"/>
    <property type="project" value="UniProtKB-UniRule"/>
</dbReference>
<evidence type="ECO:0000256" key="2">
    <source>
        <dbReference type="ARBA" id="ARBA00022598"/>
    </source>
</evidence>
<feature type="binding site" evidence="8">
    <location>
        <position position="225"/>
    </location>
    <ligand>
        <name>L-tryptophan</name>
        <dbReference type="ChEBI" id="CHEBI:57912"/>
    </ligand>
</feature>
<evidence type="ECO:0000313" key="10">
    <source>
        <dbReference type="EMBL" id="ACO04100.1"/>
    </source>
</evidence>
<accession>C0QU98</accession>
<dbReference type="PANTHER" id="PTHR43766:SF1">
    <property type="entry name" value="TRYPTOPHAN--TRNA LIGASE, MITOCHONDRIAL"/>
    <property type="match status" value="1"/>
</dbReference>
<dbReference type="PaxDb" id="123214-PERMA_0473"/>
<keyword evidence="2 8" id="KW-0436">Ligase</keyword>
<feature type="short sequence motif" description="'HIGH' region" evidence="8">
    <location>
        <begin position="10"/>
        <end position="18"/>
    </location>
</feature>